<dbReference type="Proteomes" id="UP000249248">
    <property type="component" value="Unassembled WGS sequence"/>
</dbReference>
<gene>
    <name evidence="1" type="ORF">DNU06_09010</name>
</gene>
<comment type="caution">
    <text evidence="1">The sequence shown here is derived from an EMBL/GenBank/DDBJ whole genome shotgun (WGS) entry which is preliminary data.</text>
</comment>
<reference evidence="1 2" key="1">
    <citation type="submission" date="2018-06" db="EMBL/GenBank/DDBJ databases">
        <title>The draft genome sequence of Crocinitomix sp. SM1701.</title>
        <authorList>
            <person name="Zhang X."/>
        </authorList>
    </citation>
    <scope>NUCLEOTIDE SEQUENCE [LARGE SCALE GENOMIC DNA]</scope>
    <source>
        <strain evidence="1 2">SM1701</strain>
    </source>
</reference>
<evidence type="ECO:0000313" key="1">
    <source>
        <dbReference type="EMBL" id="PZE17399.1"/>
    </source>
</evidence>
<dbReference type="EMBL" id="QKSB01000004">
    <property type="protein sequence ID" value="PZE17399.1"/>
    <property type="molecule type" value="Genomic_DNA"/>
</dbReference>
<evidence type="ECO:0000313" key="2">
    <source>
        <dbReference type="Proteomes" id="UP000249248"/>
    </source>
</evidence>
<name>A0A2W1MYW9_9FLAO</name>
<accession>A0A2W1MYW9</accession>
<keyword evidence="2" id="KW-1185">Reference proteome</keyword>
<sequence length="213" mass="24177">MLHAQEIDRLIEQESSVFCNCITEISTYESKDDLSDKLQRCSDIYPFTKSDSLLVSNFGEQEYELELFTRLLVDCCALKKIFSAVTQESIEKKTIKQEAIDSMKVKELIGESLKDNISHFNSFSETILVKITAVQKDSCGYPSHIYASSNGVTFRVSTVFDDAVKVSEDEFLLEGLIQEKGDGLYVKKNALDLPFFFVRSVINLSSLESKRIY</sequence>
<dbReference type="AlphaFoldDB" id="A0A2W1MYW9"/>
<protein>
    <submittedName>
        <fullName evidence="1">Uncharacterized protein</fullName>
    </submittedName>
</protein>
<organism evidence="1 2">
    <name type="scientific">Putridiphycobacter roseus</name>
    <dbReference type="NCBI Taxonomy" id="2219161"/>
    <lineage>
        <taxon>Bacteria</taxon>
        <taxon>Pseudomonadati</taxon>
        <taxon>Bacteroidota</taxon>
        <taxon>Flavobacteriia</taxon>
        <taxon>Flavobacteriales</taxon>
        <taxon>Crocinitomicaceae</taxon>
        <taxon>Putridiphycobacter</taxon>
    </lineage>
</organism>
<proteinExistence type="predicted"/>